<evidence type="ECO:0000313" key="2">
    <source>
        <dbReference type="Proteomes" id="UP001055879"/>
    </source>
</evidence>
<reference evidence="2" key="1">
    <citation type="journal article" date="2022" name="Mol. Ecol. Resour.">
        <title>The genomes of chicory, endive, great burdock and yacon provide insights into Asteraceae palaeo-polyploidization history and plant inulin production.</title>
        <authorList>
            <person name="Fan W."/>
            <person name="Wang S."/>
            <person name="Wang H."/>
            <person name="Wang A."/>
            <person name="Jiang F."/>
            <person name="Liu H."/>
            <person name="Zhao H."/>
            <person name="Xu D."/>
            <person name="Zhang Y."/>
        </authorList>
    </citation>
    <scope>NUCLEOTIDE SEQUENCE [LARGE SCALE GENOMIC DNA]</scope>
    <source>
        <strain evidence="2">cv. Niubang</strain>
    </source>
</reference>
<comment type="caution">
    <text evidence="1">The sequence shown here is derived from an EMBL/GenBank/DDBJ whole genome shotgun (WGS) entry which is preliminary data.</text>
</comment>
<gene>
    <name evidence="1" type="ORF">L6452_42807</name>
</gene>
<sequence>MSVILSIILLTFIGLAYSFPVLGFAFLVHRLLFIGMDRPKAKIVGTKGKKWKELQSRRSFRSMNRVRALNQCNQSSSMHDPPGVWQNAKEKINEIFNNDLVDKRILIEEKPKEMVESVGGSQPLMPADHYIFDEEYRKCGFDVRKDAIEKSLDVCEDKEKQNDHVKKTVRWVEDDEKSLMDLGISEDERTNRLESLMERRRSRKLSSFQVRRNGTGNVSCGQLSSLHIPKINPFLAKSSGDSTSSPPGSAPSYVVKSNPFDLPYDPHEEKPILTGDSFQEEFMGTPQKEPISCKHVRFSLGIFLPPETRNFGSDFAIKQLSSGKLVTSTVEHKEDDDKQPQQDSSIPNEAIDDNHAREEGESLEKVVDAVSIPDEAAETEAAAKAVDAVSIPDEAAETEAAAKAVDVVSVPDSVPDEAAGTETCTKEEQEEVHHHLSSDRSSSTSSSSEDEPILRPNKEAILHCLSMSRMRVVSARNNFHRHAESYNSGPSALFDKSKTDGFFFGGNKRIHYTSTHSVASDMQVEVSEIGSPPSTNISSLDDEASIDTEKGKGSVMNSTDPSEMDVNEARLRDTDEESEQETTEAGFSRWDLNREPLESTMMPEKIDEQDAHCFTEKDRRLTQDTSSSSTSEMDNEVPNQETKDQILQTEIKSLETEVSNSEMEHQNPISVLQSESSIDQGSSSNFVHEVVNEDQSLPANVPPTENDRLQKDQQK</sequence>
<keyword evidence="2" id="KW-1185">Reference proteome</keyword>
<proteinExistence type="predicted"/>
<evidence type="ECO:0000313" key="1">
    <source>
        <dbReference type="EMBL" id="KAI3667738.1"/>
    </source>
</evidence>
<protein>
    <submittedName>
        <fullName evidence="1">Uncharacterized protein</fullName>
    </submittedName>
</protein>
<organism evidence="1 2">
    <name type="scientific">Arctium lappa</name>
    <name type="common">Greater burdock</name>
    <name type="synonym">Lappa major</name>
    <dbReference type="NCBI Taxonomy" id="4217"/>
    <lineage>
        <taxon>Eukaryota</taxon>
        <taxon>Viridiplantae</taxon>
        <taxon>Streptophyta</taxon>
        <taxon>Embryophyta</taxon>
        <taxon>Tracheophyta</taxon>
        <taxon>Spermatophyta</taxon>
        <taxon>Magnoliopsida</taxon>
        <taxon>eudicotyledons</taxon>
        <taxon>Gunneridae</taxon>
        <taxon>Pentapetalae</taxon>
        <taxon>asterids</taxon>
        <taxon>campanulids</taxon>
        <taxon>Asterales</taxon>
        <taxon>Asteraceae</taxon>
        <taxon>Carduoideae</taxon>
        <taxon>Cardueae</taxon>
        <taxon>Arctiinae</taxon>
        <taxon>Arctium</taxon>
    </lineage>
</organism>
<reference evidence="1 2" key="2">
    <citation type="journal article" date="2022" name="Mol. Ecol. Resour.">
        <title>The genomes of chicory, endive, great burdock and yacon provide insights into Asteraceae paleo-polyploidization history and plant inulin production.</title>
        <authorList>
            <person name="Fan W."/>
            <person name="Wang S."/>
            <person name="Wang H."/>
            <person name="Wang A."/>
            <person name="Jiang F."/>
            <person name="Liu H."/>
            <person name="Zhao H."/>
            <person name="Xu D."/>
            <person name="Zhang Y."/>
        </authorList>
    </citation>
    <scope>NUCLEOTIDE SEQUENCE [LARGE SCALE GENOMIC DNA]</scope>
    <source>
        <strain evidence="2">cv. Niubang</strain>
    </source>
</reference>
<dbReference type="EMBL" id="CM042063">
    <property type="protein sequence ID" value="KAI3667738.1"/>
    <property type="molecule type" value="Genomic_DNA"/>
</dbReference>
<name>A0ACB8XIN2_ARCLA</name>
<accession>A0ACB8XIN2</accession>
<dbReference type="Proteomes" id="UP001055879">
    <property type="component" value="Linkage Group LG17"/>
</dbReference>